<comment type="caution">
    <text evidence="11">The sequence shown here is derived from an EMBL/GenBank/DDBJ whole genome shotgun (WGS) entry which is preliminary data.</text>
</comment>
<dbReference type="CDD" id="cd07571">
    <property type="entry name" value="ALP_N-acyl_transferase"/>
    <property type="match status" value="1"/>
</dbReference>
<evidence type="ECO:0000259" key="10">
    <source>
        <dbReference type="PROSITE" id="PS50263"/>
    </source>
</evidence>
<dbReference type="GO" id="GO:0005886">
    <property type="term" value="C:plasma membrane"/>
    <property type="evidence" value="ECO:0007669"/>
    <property type="project" value="UniProtKB-SubCell"/>
</dbReference>
<dbReference type="Gene3D" id="3.60.110.10">
    <property type="entry name" value="Carbon-nitrogen hydrolase"/>
    <property type="match status" value="1"/>
</dbReference>
<keyword evidence="12" id="KW-1185">Reference proteome</keyword>
<feature type="transmembrane region" description="Helical" evidence="9">
    <location>
        <begin position="181"/>
        <end position="199"/>
    </location>
</feature>
<keyword evidence="5 9" id="KW-0812">Transmembrane</keyword>
<protein>
    <recommendedName>
        <fullName evidence="9">Apolipoprotein N-acyltransferase</fullName>
        <shortName evidence="9">ALP N-acyltransferase</shortName>
        <ecNumber evidence="9">2.3.1.269</ecNumber>
    </recommendedName>
</protein>
<dbReference type="InterPro" id="IPR004563">
    <property type="entry name" value="Apolipo_AcylTrfase"/>
</dbReference>
<dbReference type="EMBL" id="QNRT01000002">
    <property type="protein sequence ID" value="RBP51076.1"/>
    <property type="molecule type" value="Genomic_DNA"/>
</dbReference>
<comment type="pathway">
    <text evidence="9">Protein modification; lipoprotein biosynthesis (N-acyl transfer).</text>
</comment>
<evidence type="ECO:0000256" key="1">
    <source>
        <dbReference type="ARBA" id="ARBA00004651"/>
    </source>
</evidence>
<dbReference type="SUPFAM" id="SSF56317">
    <property type="entry name" value="Carbon-nitrogen hydrolase"/>
    <property type="match status" value="1"/>
</dbReference>
<proteinExistence type="inferred from homology"/>
<evidence type="ECO:0000256" key="7">
    <source>
        <dbReference type="ARBA" id="ARBA00023136"/>
    </source>
</evidence>
<dbReference type="GO" id="GO:0016410">
    <property type="term" value="F:N-acyltransferase activity"/>
    <property type="evidence" value="ECO:0007669"/>
    <property type="project" value="UniProtKB-UniRule"/>
</dbReference>
<dbReference type="HAMAP" id="MF_01148">
    <property type="entry name" value="Lnt"/>
    <property type="match status" value="1"/>
</dbReference>
<feature type="transmembrane region" description="Helical" evidence="9">
    <location>
        <begin position="465"/>
        <end position="491"/>
    </location>
</feature>
<dbReference type="AlphaFoldDB" id="A0A395JJW8"/>
<keyword evidence="8 9" id="KW-0012">Acyltransferase</keyword>
<evidence type="ECO:0000313" key="12">
    <source>
        <dbReference type="Proteomes" id="UP000253083"/>
    </source>
</evidence>
<evidence type="ECO:0000256" key="6">
    <source>
        <dbReference type="ARBA" id="ARBA00022989"/>
    </source>
</evidence>
<dbReference type="PANTHER" id="PTHR38686">
    <property type="entry name" value="APOLIPOPROTEIN N-ACYLTRANSFERASE"/>
    <property type="match status" value="1"/>
</dbReference>
<dbReference type="PROSITE" id="PS50263">
    <property type="entry name" value="CN_HYDROLASE"/>
    <property type="match status" value="1"/>
</dbReference>
<dbReference type="InterPro" id="IPR045378">
    <property type="entry name" value="LNT_N"/>
</dbReference>
<comment type="subcellular location">
    <subcellularLocation>
        <location evidence="1 9">Cell membrane</location>
        <topology evidence="1 9">Multi-pass membrane protein</topology>
    </subcellularLocation>
</comment>
<dbReference type="UniPathway" id="UPA00666"/>
<comment type="function">
    <text evidence="9">Catalyzes the phospholipid dependent N-acylation of the N-terminal cysteine of apolipoprotein, the last step in lipoprotein maturation.</text>
</comment>
<keyword evidence="3 9" id="KW-1003">Cell membrane</keyword>
<reference evidence="11 12" key="1">
    <citation type="submission" date="2018-06" db="EMBL/GenBank/DDBJ databases">
        <title>Genomic Encyclopedia of Type Strains, Phase IV (KMG-IV): sequencing the most valuable type-strain genomes for metagenomic binning, comparative biology and taxonomic classification.</title>
        <authorList>
            <person name="Goeker M."/>
        </authorList>
    </citation>
    <scope>NUCLEOTIDE SEQUENCE [LARGE SCALE GENOMIC DNA]</scope>
    <source>
        <strain evidence="11 12">DSM 24032</strain>
    </source>
</reference>
<dbReference type="OrthoDB" id="9811121at2"/>
<evidence type="ECO:0000256" key="4">
    <source>
        <dbReference type="ARBA" id="ARBA00022679"/>
    </source>
</evidence>
<evidence type="ECO:0000256" key="5">
    <source>
        <dbReference type="ARBA" id="ARBA00022692"/>
    </source>
</evidence>
<evidence type="ECO:0000256" key="8">
    <source>
        <dbReference type="ARBA" id="ARBA00023315"/>
    </source>
</evidence>
<name>A0A395JJW8_9GAMM</name>
<dbReference type="InterPro" id="IPR036526">
    <property type="entry name" value="C-N_Hydrolase_sf"/>
</dbReference>
<evidence type="ECO:0000313" key="11">
    <source>
        <dbReference type="EMBL" id="RBP51076.1"/>
    </source>
</evidence>
<keyword evidence="6 9" id="KW-1133">Transmembrane helix</keyword>
<sequence>MKTSFCAFVSIILLASIFPPTSIWPLAFIAFVPLMIVCSKHSAFQSFAILMCVGLIVENIIFIWIYKLEVFTPVHGLLLGVYFALYWSIWGACTSWILRSKLSQTLKMLSVASVWVLLEYGMANMGFLAFPWNTLAQSQTSNLWLIQWSAVFGEYVIAFFIIAVNYIFYAHKTFSKREIRVSALFVVIFYLSGALDYYFNNDQTGKPVRVASFQTNFLRVRTAENVDPARRLQRVLSMAEDSLAESPDILVFPEGTLHGNGVAYDINLARLRAFAKRNQIPIVLGYMRDDKYSSQVDSKEQFNAAILIDSDKELTIYHKMLLMPFSERLPLEGIIVWPRWLVPNDMFLTPGVKSTPMSAGDIHAVPIICWENLFAGFVKKSLSKESNIIIDIVNDNWFGNTPAPYQHNNISVFRAIENGLPLVISSNTGPSQIIDSNGRVLAMSDEIFEPSTVIADVRLRSTRTIYFYIGDIFIVFCILVLTIALVMTIMVRRTTGLSTIKS</sequence>
<dbReference type="InParanoid" id="A0A395JJW8"/>
<comment type="catalytic activity">
    <reaction evidence="9">
        <text>N-terminal S-1,2-diacyl-sn-glyceryl-L-cysteinyl-[lipoprotein] + a glycerophospholipid = N-acyl-S-1,2-diacyl-sn-glyceryl-L-cysteinyl-[lipoprotein] + a 2-acyl-sn-glycero-3-phospholipid + H(+)</text>
        <dbReference type="Rhea" id="RHEA:48228"/>
        <dbReference type="Rhea" id="RHEA-COMP:14681"/>
        <dbReference type="Rhea" id="RHEA-COMP:14684"/>
        <dbReference type="ChEBI" id="CHEBI:15378"/>
        <dbReference type="ChEBI" id="CHEBI:136912"/>
        <dbReference type="ChEBI" id="CHEBI:140656"/>
        <dbReference type="ChEBI" id="CHEBI:140657"/>
        <dbReference type="ChEBI" id="CHEBI:140660"/>
        <dbReference type="EC" id="2.3.1.269"/>
    </reaction>
</comment>
<gene>
    <name evidence="9" type="primary">lnt</name>
    <name evidence="11" type="ORF">DFR28_102495</name>
</gene>
<dbReference type="NCBIfam" id="TIGR00546">
    <property type="entry name" value="lnt"/>
    <property type="match status" value="1"/>
</dbReference>
<dbReference type="EC" id="2.3.1.269" evidence="9"/>
<feature type="transmembrane region" description="Helical" evidence="9">
    <location>
        <begin position="144"/>
        <end position="169"/>
    </location>
</feature>
<dbReference type="Proteomes" id="UP000253083">
    <property type="component" value="Unassembled WGS sequence"/>
</dbReference>
<organism evidence="11 12">
    <name type="scientific">Arenicella xantha</name>
    <dbReference type="NCBI Taxonomy" id="644221"/>
    <lineage>
        <taxon>Bacteria</taxon>
        <taxon>Pseudomonadati</taxon>
        <taxon>Pseudomonadota</taxon>
        <taxon>Gammaproteobacteria</taxon>
        <taxon>Arenicellales</taxon>
        <taxon>Arenicellaceae</taxon>
        <taxon>Arenicella</taxon>
    </lineage>
</organism>
<evidence type="ECO:0000256" key="2">
    <source>
        <dbReference type="ARBA" id="ARBA00010065"/>
    </source>
</evidence>
<feature type="transmembrane region" description="Helical" evidence="9">
    <location>
        <begin position="78"/>
        <end position="98"/>
    </location>
</feature>
<keyword evidence="7 9" id="KW-0472">Membrane</keyword>
<evidence type="ECO:0000256" key="9">
    <source>
        <dbReference type="HAMAP-Rule" id="MF_01148"/>
    </source>
</evidence>
<dbReference type="PANTHER" id="PTHR38686:SF1">
    <property type="entry name" value="APOLIPOPROTEIN N-ACYLTRANSFERASE"/>
    <property type="match status" value="1"/>
</dbReference>
<accession>A0A395JJW8</accession>
<dbReference type="Pfam" id="PF20154">
    <property type="entry name" value="LNT_N"/>
    <property type="match status" value="1"/>
</dbReference>
<comment type="similarity">
    <text evidence="2 9">Belongs to the CN hydrolase family. Apolipoprotein N-acyltransferase subfamily.</text>
</comment>
<keyword evidence="11" id="KW-0449">Lipoprotein</keyword>
<feature type="domain" description="CN hydrolase" evidence="10">
    <location>
        <begin position="208"/>
        <end position="459"/>
    </location>
</feature>
<dbReference type="Pfam" id="PF00795">
    <property type="entry name" value="CN_hydrolase"/>
    <property type="match status" value="1"/>
</dbReference>
<feature type="transmembrane region" description="Helical" evidence="9">
    <location>
        <begin position="110"/>
        <end position="132"/>
    </location>
</feature>
<dbReference type="InterPro" id="IPR003010">
    <property type="entry name" value="C-N_Hydrolase"/>
</dbReference>
<keyword evidence="4 9" id="KW-0808">Transferase</keyword>
<feature type="transmembrane region" description="Helical" evidence="9">
    <location>
        <begin position="47"/>
        <end position="66"/>
    </location>
</feature>
<feature type="transmembrane region" description="Helical" evidence="9">
    <location>
        <begin position="12"/>
        <end position="35"/>
    </location>
</feature>
<evidence type="ECO:0000256" key="3">
    <source>
        <dbReference type="ARBA" id="ARBA00022475"/>
    </source>
</evidence>
<dbReference type="GO" id="GO:0042158">
    <property type="term" value="P:lipoprotein biosynthetic process"/>
    <property type="evidence" value="ECO:0007669"/>
    <property type="project" value="UniProtKB-UniRule"/>
</dbReference>